<dbReference type="EMBL" id="GBXM01008287">
    <property type="protein sequence ID" value="JAI00291.1"/>
    <property type="molecule type" value="Transcribed_RNA"/>
</dbReference>
<feature type="region of interest" description="Disordered" evidence="1">
    <location>
        <begin position="1"/>
        <end position="23"/>
    </location>
</feature>
<name>A0A0E9XEP4_ANGAN</name>
<reference evidence="2" key="1">
    <citation type="submission" date="2014-11" db="EMBL/GenBank/DDBJ databases">
        <authorList>
            <person name="Amaro Gonzalez C."/>
        </authorList>
    </citation>
    <scope>NUCLEOTIDE SEQUENCE</scope>
</reference>
<organism evidence="2">
    <name type="scientific">Anguilla anguilla</name>
    <name type="common">European freshwater eel</name>
    <name type="synonym">Muraena anguilla</name>
    <dbReference type="NCBI Taxonomy" id="7936"/>
    <lineage>
        <taxon>Eukaryota</taxon>
        <taxon>Metazoa</taxon>
        <taxon>Chordata</taxon>
        <taxon>Craniata</taxon>
        <taxon>Vertebrata</taxon>
        <taxon>Euteleostomi</taxon>
        <taxon>Actinopterygii</taxon>
        <taxon>Neopterygii</taxon>
        <taxon>Teleostei</taxon>
        <taxon>Anguilliformes</taxon>
        <taxon>Anguillidae</taxon>
        <taxon>Anguilla</taxon>
    </lineage>
</organism>
<evidence type="ECO:0000256" key="1">
    <source>
        <dbReference type="SAM" id="MobiDB-lite"/>
    </source>
</evidence>
<reference evidence="2" key="2">
    <citation type="journal article" date="2015" name="Fish Shellfish Immunol.">
        <title>Early steps in the European eel (Anguilla anguilla)-Vibrio vulnificus interaction in the gills: Role of the RtxA13 toxin.</title>
        <authorList>
            <person name="Callol A."/>
            <person name="Pajuelo D."/>
            <person name="Ebbesson L."/>
            <person name="Teles M."/>
            <person name="MacKenzie S."/>
            <person name="Amaro C."/>
        </authorList>
    </citation>
    <scope>NUCLEOTIDE SEQUENCE</scope>
</reference>
<evidence type="ECO:0000313" key="2">
    <source>
        <dbReference type="EMBL" id="JAI00291.1"/>
    </source>
</evidence>
<accession>A0A0E9XEP4</accession>
<proteinExistence type="predicted"/>
<sequence length="67" mass="7729">MTPFCKRSQSDTITSTQFPSSPQECNAQQRTVLRCPHAKLLFTCPSPHPPFLFYSYCWNTQRLASVF</sequence>
<feature type="compositionally biased region" description="Polar residues" evidence="1">
    <location>
        <begin position="10"/>
        <end position="23"/>
    </location>
</feature>
<dbReference type="AlphaFoldDB" id="A0A0E9XEP4"/>
<protein>
    <submittedName>
        <fullName evidence="2">Uncharacterized protein</fullName>
    </submittedName>
</protein>